<name>A0ABV9W0T4_9ACTN</name>
<dbReference type="EMBL" id="JBHSIU010000041">
    <property type="protein sequence ID" value="MFC5001957.1"/>
    <property type="molecule type" value="Genomic_DNA"/>
</dbReference>
<feature type="transmembrane region" description="Helical" evidence="2">
    <location>
        <begin position="338"/>
        <end position="363"/>
    </location>
</feature>
<reference evidence="4" key="1">
    <citation type="journal article" date="2019" name="Int. J. Syst. Evol. Microbiol.">
        <title>The Global Catalogue of Microorganisms (GCM) 10K type strain sequencing project: providing services to taxonomists for standard genome sequencing and annotation.</title>
        <authorList>
            <consortium name="The Broad Institute Genomics Platform"/>
            <consortium name="The Broad Institute Genome Sequencing Center for Infectious Disease"/>
            <person name="Wu L."/>
            <person name="Ma J."/>
        </authorList>
    </citation>
    <scope>NUCLEOTIDE SEQUENCE [LARGE SCALE GENOMIC DNA]</scope>
    <source>
        <strain evidence="4">CGMCC 4.7152</strain>
    </source>
</reference>
<keyword evidence="4" id="KW-1185">Reference proteome</keyword>
<dbReference type="Proteomes" id="UP001595912">
    <property type="component" value="Unassembled WGS sequence"/>
</dbReference>
<dbReference type="RefSeq" id="WP_380119589.1">
    <property type="nucleotide sequence ID" value="NZ_JBHSIU010000041.1"/>
</dbReference>
<sequence length="502" mass="52918">MSSWSRYRRLVGAELFKLRTVRRWVIVLIALIPLTAGFALLLSSTFKYSPGGLPPIVGPHGLAVQDQFRFMHQPMTGDGSITVHVTEQHLPPQEREIIRDNGEVVVPVLQDRAGAGIMIKSAAQAGAAYAAIMVTPHAGVLMSSNFGDDITGPAATSPQWLRLDRTGPTVTGYTSEDGAAWTKVATVSVPQLPATAQVGLFASSPDETKLEKSLGSTSLGLRPTQSVATFDNLKVPGSVAGEWVSDDIGSVDRSGESPEKGNGPQGSTRALDGTYTLQGSGTFRTNLMPDDPVEGALIPLFFGLMLLIPIAVLFITTEHKRPLLKLTFAASPHRGTVIAAKATVIAVTGFVLGTVAALVSYSVSMPRMRANGYAPPNFQTVSLGDIDVWRAIVGSGALFAGIAVLALGLGAIMRHSAAAIATTIALVIVPMFIGTPLPLAAARWLMYLTPAGGFAMQRTLPPDPTLAVPSSMIWPWQGLAAVAGYAILATVIGIRLTRKRDA</sequence>
<evidence type="ECO:0000256" key="2">
    <source>
        <dbReference type="SAM" id="Phobius"/>
    </source>
</evidence>
<feature type="transmembrane region" description="Helical" evidence="2">
    <location>
        <begin position="388"/>
        <end position="412"/>
    </location>
</feature>
<accession>A0ABV9W0T4</accession>
<keyword evidence="2" id="KW-1133">Transmembrane helix</keyword>
<dbReference type="Gene3D" id="2.60.120.200">
    <property type="match status" value="1"/>
</dbReference>
<proteinExistence type="predicted"/>
<keyword evidence="2" id="KW-0472">Membrane</keyword>
<organism evidence="3 4">
    <name type="scientific">Dactylosporangium cerinum</name>
    <dbReference type="NCBI Taxonomy" id="1434730"/>
    <lineage>
        <taxon>Bacteria</taxon>
        <taxon>Bacillati</taxon>
        <taxon>Actinomycetota</taxon>
        <taxon>Actinomycetes</taxon>
        <taxon>Micromonosporales</taxon>
        <taxon>Micromonosporaceae</taxon>
        <taxon>Dactylosporangium</taxon>
    </lineage>
</organism>
<evidence type="ECO:0000313" key="4">
    <source>
        <dbReference type="Proteomes" id="UP001595912"/>
    </source>
</evidence>
<comment type="caution">
    <text evidence="3">The sequence shown here is derived from an EMBL/GenBank/DDBJ whole genome shotgun (WGS) entry which is preliminary data.</text>
</comment>
<protein>
    <submittedName>
        <fullName evidence="3">Uncharacterized protein</fullName>
    </submittedName>
</protein>
<feature type="transmembrane region" description="Helical" evidence="2">
    <location>
        <begin position="21"/>
        <end position="42"/>
    </location>
</feature>
<feature type="transmembrane region" description="Helical" evidence="2">
    <location>
        <begin position="296"/>
        <end position="317"/>
    </location>
</feature>
<feature type="region of interest" description="Disordered" evidence="1">
    <location>
        <begin position="245"/>
        <end position="271"/>
    </location>
</feature>
<evidence type="ECO:0000256" key="1">
    <source>
        <dbReference type="SAM" id="MobiDB-lite"/>
    </source>
</evidence>
<keyword evidence="2" id="KW-0812">Transmembrane</keyword>
<evidence type="ECO:0000313" key="3">
    <source>
        <dbReference type="EMBL" id="MFC5001957.1"/>
    </source>
</evidence>
<gene>
    <name evidence="3" type="ORF">ACFPIJ_29505</name>
</gene>
<feature type="transmembrane region" description="Helical" evidence="2">
    <location>
        <begin position="424"/>
        <end position="446"/>
    </location>
</feature>
<feature type="transmembrane region" description="Helical" evidence="2">
    <location>
        <begin position="473"/>
        <end position="494"/>
    </location>
</feature>